<dbReference type="OrthoDB" id="10596882at2759"/>
<feature type="region of interest" description="Disordered" evidence="1">
    <location>
        <begin position="1"/>
        <end position="136"/>
    </location>
</feature>
<feature type="compositionally biased region" description="Basic and acidic residues" evidence="1">
    <location>
        <begin position="36"/>
        <end position="46"/>
    </location>
</feature>
<sequence>MDTTTTDNDSFVTADAREHDGKTQPAGNTIRAPSDISERGDDREKDSIEDDGEGRSNDTVESTEATGGAHDDENEADVNEAVAIYNAISDETAGSEDNSPGGEGSSEGEESGTKVATPGRKGGKDVEQSIAAPPPPFIMPITKAEMLAFLDEHDGDDTCRNVKECIAIARALVEQQPEAALDPRQMLARLDQWAIGADENKLMNIEIARMVIARMEKEKEKEEAEEAVGTPNKRKRQTKAKMRDGEEEEGTLAKKGRTPGKLKGAGKLKKGKEVDEKVVGEEGEGDEED</sequence>
<feature type="compositionally biased region" description="Polar residues" evidence="1">
    <location>
        <begin position="1"/>
        <end position="11"/>
    </location>
</feature>
<dbReference type="Proteomes" id="UP000016932">
    <property type="component" value="Unassembled WGS sequence"/>
</dbReference>
<dbReference type="HOGENOM" id="CLU_963542_0_0_1"/>
<feature type="compositionally biased region" description="Basic residues" evidence="1">
    <location>
        <begin position="254"/>
        <end position="270"/>
    </location>
</feature>
<proteinExistence type="predicted"/>
<keyword evidence="3" id="KW-1185">Reference proteome</keyword>
<dbReference type="AlphaFoldDB" id="M3AZD6"/>
<dbReference type="VEuPathDB" id="FungiDB:MYCFIDRAFT_78982"/>
<evidence type="ECO:0000313" key="3">
    <source>
        <dbReference type="Proteomes" id="UP000016932"/>
    </source>
</evidence>
<feature type="region of interest" description="Disordered" evidence="1">
    <location>
        <begin position="219"/>
        <end position="289"/>
    </location>
</feature>
<gene>
    <name evidence="2" type="ORF">MYCFIDRAFT_78982</name>
</gene>
<reference evidence="2 3" key="1">
    <citation type="journal article" date="2012" name="PLoS Pathog.">
        <title>Diverse lifestyles and strategies of plant pathogenesis encoded in the genomes of eighteen Dothideomycetes fungi.</title>
        <authorList>
            <person name="Ohm R.A."/>
            <person name="Feau N."/>
            <person name="Henrissat B."/>
            <person name="Schoch C.L."/>
            <person name="Horwitz B.A."/>
            <person name="Barry K.W."/>
            <person name="Condon B.J."/>
            <person name="Copeland A.C."/>
            <person name="Dhillon B."/>
            <person name="Glaser F."/>
            <person name="Hesse C.N."/>
            <person name="Kosti I."/>
            <person name="LaButti K."/>
            <person name="Lindquist E.A."/>
            <person name="Lucas S."/>
            <person name="Salamov A.A."/>
            <person name="Bradshaw R.E."/>
            <person name="Ciuffetti L."/>
            <person name="Hamelin R.C."/>
            <person name="Kema G.H.J."/>
            <person name="Lawrence C."/>
            <person name="Scott J.A."/>
            <person name="Spatafora J.W."/>
            <person name="Turgeon B.G."/>
            <person name="de Wit P.J.G.M."/>
            <person name="Zhong S."/>
            <person name="Goodwin S.B."/>
            <person name="Grigoriev I.V."/>
        </authorList>
    </citation>
    <scope>NUCLEOTIDE SEQUENCE [LARGE SCALE GENOMIC DNA]</scope>
    <source>
        <strain evidence="2 3">CIRAD86</strain>
    </source>
</reference>
<dbReference type="EMBL" id="KB446558">
    <property type="protein sequence ID" value="EME82538.1"/>
    <property type="molecule type" value="Genomic_DNA"/>
</dbReference>
<feature type="compositionally biased region" description="Basic and acidic residues" evidence="1">
    <location>
        <begin position="271"/>
        <end position="280"/>
    </location>
</feature>
<dbReference type="GeneID" id="19341538"/>
<dbReference type="KEGG" id="pfj:MYCFIDRAFT_78982"/>
<name>M3AZD6_PSEFD</name>
<evidence type="ECO:0000313" key="2">
    <source>
        <dbReference type="EMBL" id="EME82538.1"/>
    </source>
</evidence>
<evidence type="ECO:0000256" key="1">
    <source>
        <dbReference type="SAM" id="MobiDB-lite"/>
    </source>
</evidence>
<accession>M3AZD6</accession>
<organism evidence="2 3">
    <name type="scientific">Pseudocercospora fijiensis (strain CIRAD86)</name>
    <name type="common">Black leaf streak disease fungus</name>
    <name type="synonym">Mycosphaerella fijiensis</name>
    <dbReference type="NCBI Taxonomy" id="383855"/>
    <lineage>
        <taxon>Eukaryota</taxon>
        <taxon>Fungi</taxon>
        <taxon>Dikarya</taxon>
        <taxon>Ascomycota</taxon>
        <taxon>Pezizomycotina</taxon>
        <taxon>Dothideomycetes</taxon>
        <taxon>Dothideomycetidae</taxon>
        <taxon>Mycosphaerellales</taxon>
        <taxon>Mycosphaerellaceae</taxon>
        <taxon>Pseudocercospora</taxon>
    </lineage>
</organism>
<dbReference type="RefSeq" id="XP_007925953.1">
    <property type="nucleotide sequence ID" value="XM_007927762.1"/>
</dbReference>
<protein>
    <submittedName>
        <fullName evidence="2">Uncharacterized protein</fullName>
    </submittedName>
</protein>